<dbReference type="InterPro" id="IPR050553">
    <property type="entry name" value="Thioredoxin_ResA/DsbE_sf"/>
</dbReference>
<dbReference type="Gene3D" id="3.40.30.10">
    <property type="entry name" value="Glutaredoxin"/>
    <property type="match status" value="1"/>
</dbReference>
<protein>
    <submittedName>
        <fullName evidence="3">TlpA family protein disulfide reductase</fullName>
    </submittedName>
</protein>
<dbReference type="PROSITE" id="PS51352">
    <property type="entry name" value="THIOREDOXIN_2"/>
    <property type="match status" value="1"/>
</dbReference>
<evidence type="ECO:0000259" key="2">
    <source>
        <dbReference type="PROSITE" id="PS51352"/>
    </source>
</evidence>
<feature type="signal peptide" evidence="1">
    <location>
        <begin position="1"/>
        <end position="26"/>
    </location>
</feature>
<gene>
    <name evidence="3" type="ORF">OLW01_12045</name>
</gene>
<dbReference type="Pfam" id="PF13905">
    <property type="entry name" value="Thioredoxin_8"/>
    <property type="match status" value="1"/>
</dbReference>
<feature type="domain" description="Thioredoxin" evidence="2">
    <location>
        <begin position="14"/>
        <end position="167"/>
    </location>
</feature>
<dbReference type="PANTHER" id="PTHR42852">
    <property type="entry name" value="THIOL:DISULFIDE INTERCHANGE PROTEIN DSBE"/>
    <property type="match status" value="1"/>
</dbReference>
<organism evidence="3 4">
    <name type="scientific">Catenovulum adriaticum</name>
    <dbReference type="NCBI Taxonomy" id="2984846"/>
    <lineage>
        <taxon>Bacteria</taxon>
        <taxon>Pseudomonadati</taxon>
        <taxon>Pseudomonadota</taxon>
        <taxon>Gammaproteobacteria</taxon>
        <taxon>Alteromonadales</taxon>
        <taxon>Alteromonadaceae</taxon>
        <taxon>Catenovulum</taxon>
    </lineage>
</organism>
<keyword evidence="1" id="KW-0732">Signal</keyword>
<proteinExistence type="predicted"/>
<keyword evidence="4" id="KW-1185">Reference proteome</keyword>
<dbReference type="PANTHER" id="PTHR42852:SF18">
    <property type="entry name" value="CHROMOSOME UNDETERMINED SCAFFOLD_47, WHOLE GENOME SHOTGUN SEQUENCE"/>
    <property type="match status" value="1"/>
</dbReference>
<dbReference type="InterPro" id="IPR036249">
    <property type="entry name" value="Thioredoxin-like_sf"/>
</dbReference>
<dbReference type="InterPro" id="IPR013766">
    <property type="entry name" value="Thioredoxin_domain"/>
</dbReference>
<name>A0ABY7AJV7_9ALTE</name>
<evidence type="ECO:0000313" key="3">
    <source>
        <dbReference type="EMBL" id="WAJ69873.1"/>
    </source>
</evidence>
<reference evidence="3" key="1">
    <citation type="submission" date="2022-10" db="EMBL/GenBank/DDBJ databases">
        <title>Catenovulum adriacola sp. nov. isolated in the Harbour of Susak.</title>
        <authorList>
            <person name="Schoch T."/>
            <person name="Reich S.J."/>
            <person name="Stoeferle S."/>
            <person name="Flaiz M."/>
            <person name="Kazda M."/>
            <person name="Riedel C.U."/>
            <person name="Duerre P."/>
        </authorList>
    </citation>
    <scope>NUCLEOTIDE SEQUENCE</scope>
    <source>
        <strain evidence="3">TS8</strain>
    </source>
</reference>
<sequence length="168" mass="19323">MKKKWFIVISFVAMALGFLASRYIHAPDAQATVEQLKFDSNFDKNSLNDFESDYLIIDFWASWCQPCLESLPYYHQKFKTLPISKFDWLAVNLDTDKTQAQDFLSQLNLSHTQVFFDPNGHLQTAFAVSALPTLLIIDKQGKEVVRLLGFNQNQQNKLTKILGDLTKK</sequence>
<dbReference type="RefSeq" id="WP_268074167.1">
    <property type="nucleotide sequence ID" value="NZ_CP109965.1"/>
</dbReference>
<dbReference type="InterPro" id="IPR012336">
    <property type="entry name" value="Thioredoxin-like_fold"/>
</dbReference>
<dbReference type="Proteomes" id="UP001163726">
    <property type="component" value="Chromosome"/>
</dbReference>
<dbReference type="EMBL" id="CP109965">
    <property type="protein sequence ID" value="WAJ69873.1"/>
    <property type="molecule type" value="Genomic_DNA"/>
</dbReference>
<dbReference type="CDD" id="cd02966">
    <property type="entry name" value="TlpA_like_family"/>
    <property type="match status" value="1"/>
</dbReference>
<evidence type="ECO:0000313" key="4">
    <source>
        <dbReference type="Proteomes" id="UP001163726"/>
    </source>
</evidence>
<feature type="chain" id="PRO_5045740336" evidence="1">
    <location>
        <begin position="27"/>
        <end position="168"/>
    </location>
</feature>
<evidence type="ECO:0000256" key="1">
    <source>
        <dbReference type="SAM" id="SignalP"/>
    </source>
</evidence>
<accession>A0ABY7AJV7</accession>
<dbReference type="SUPFAM" id="SSF52833">
    <property type="entry name" value="Thioredoxin-like"/>
    <property type="match status" value="1"/>
</dbReference>